<evidence type="ECO:0000256" key="1">
    <source>
        <dbReference type="SAM" id="Phobius"/>
    </source>
</evidence>
<proteinExistence type="predicted"/>
<protein>
    <recommendedName>
        <fullName evidence="4">Rhomboid family intramembrane serine protease</fullName>
    </recommendedName>
</protein>
<gene>
    <name evidence="2" type="ORF">SAMN06266787_1201</name>
</gene>
<dbReference type="EMBL" id="FZNK01000020">
    <property type="protein sequence ID" value="SNR75109.1"/>
    <property type="molecule type" value="Genomic_DNA"/>
</dbReference>
<feature type="transmembrane region" description="Helical" evidence="1">
    <location>
        <begin position="193"/>
        <end position="210"/>
    </location>
</feature>
<sequence length="257" mass="28109">MTGLDEKLQPPRNRSHYVDVVVILGVAGALIGVHVWLPNRLLSEFVFTYGEPSLVTAWTAATIHDSTVHLTSNLVWYGVVIGPAYALYTSWGRRRLFWLLYMSLLVATPLSTIAVDYWLLYQRWGLVGPDSIAFGFSGVVSAFGGLLVVGLIGVIAAWYSWSISIATTVGFVASGLCIALAQSPLVAVPTSEILTVGIVLVVGLGSFWCGRESVLSVDGCRLIRMRFYSLVRAGSSSPRLWQGYSLLRLFRTVGFRM</sequence>
<keyword evidence="1" id="KW-0472">Membrane</keyword>
<feature type="transmembrane region" description="Helical" evidence="1">
    <location>
        <begin position="132"/>
        <end position="156"/>
    </location>
</feature>
<evidence type="ECO:0008006" key="4">
    <source>
        <dbReference type="Google" id="ProtNLM"/>
    </source>
</evidence>
<feature type="transmembrane region" description="Helical" evidence="1">
    <location>
        <begin position="74"/>
        <end position="91"/>
    </location>
</feature>
<organism evidence="2 3">
    <name type="scientific">Halorubrum ezzemoulense</name>
    <name type="common">Halorubrum chaoviator</name>
    <dbReference type="NCBI Taxonomy" id="337243"/>
    <lineage>
        <taxon>Archaea</taxon>
        <taxon>Methanobacteriati</taxon>
        <taxon>Methanobacteriota</taxon>
        <taxon>Stenosarchaea group</taxon>
        <taxon>Halobacteria</taxon>
        <taxon>Halobacteriales</taxon>
        <taxon>Haloferacaceae</taxon>
        <taxon>Halorubrum</taxon>
    </lineage>
</organism>
<name>A0A238YX79_HALEZ</name>
<evidence type="ECO:0000313" key="3">
    <source>
        <dbReference type="Proteomes" id="UP000198297"/>
    </source>
</evidence>
<keyword evidence="1" id="KW-0812">Transmembrane</keyword>
<dbReference type="Proteomes" id="UP000198297">
    <property type="component" value="Unassembled WGS sequence"/>
</dbReference>
<feature type="transmembrane region" description="Helical" evidence="1">
    <location>
        <begin position="163"/>
        <end position="181"/>
    </location>
</feature>
<keyword evidence="1" id="KW-1133">Transmembrane helix</keyword>
<accession>A0A238YX79</accession>
<feature type="transmembrane region" description="Helical" evidence="1">
    <location>
        <begin position="17"/>
        <end position="37"/>
    </location>
</feature>
<dbReference type="AlphaFoldDB" id="A0A238YX79"/>
<evidence type="ECO:0000313" key="2">
    <source>
        <dbReference type="EMBL" id="SNR75109.1"/>
    </source>
</evidence>
<reference evidence="2 3" key="1">
    <citation type="submission" date="2017-06" db="EMBL/GenBank/DDBJ databases">
        <authorList>
            <person name="Kim H.J."/>
            <person name="Triplett B.A."/>
        </authorList>
    </citation>
    <scope>NUCLEOTIDE SEQUENCE [LARGE SCALE GENOMIC DNA]</scope>
    <source>
        <strain evidence="2 3">DSM 19316</strain>
    </source>
</reference>
<feature type="transmembrane region" description="Helical" evidence="1">
    <location>
        <begin position="98"/>
        <end position="120"/>
    </location>
</feature>